<feature type="transmembrane region" description="Helical" evidence="7">
    <location>
        <begin position="271"/>
        <end position="290"/>
    </location>
</feature>
<keyword evidence="6" id="KW-0175">Coiled coil</keyword>
<feature type="transmembrane region" description="Helical" evidence="7">
    <location>
        <begin position="676"/>
        <end position="698"/>
    </location>
</feature>
<dbReference type="PROSITE" id="PS51382">
    <property type="entry name" value="SPX"/>
    <property type="match status" value="1"/>
</dbReference>
<evidence type="ECO:0000313" key="9">
    <source>
        <dbReference type="EMBL" id="KAK8870727.1"/>
    </source>
</evidence>
<evidence type="ECO:0000256" key="4">
    <source>
        <dbReference type="ARBA" id="ARBA00022989"/>
    </source>
</evidence>
<evidence type="ECO:0000256" key="7">
    <source>
        <dbReference type="SAM" id="Phobius"/>
    </source>
</evidence>
<dbReference type="Pfam" id="PF03600">
    <property type="entry name" value="CitMHS"/>
    <property type="match status" value="1"/>
</dbReference>
<dbReference type="PANTHER" id="PTHR10283:SF92">
    <property type="entry name" value="LOW-AFFINITY PHOSPHATE TRANSPORTER PHO91"/>
    <property type="match status" value="1"/>
</dbReference>
<dbReference type="Pfam" id="PF03105">
    <property type="entry name" value="SPX"/>
    <property type="match status" value="1"/>
</dbReference>
<evidence type="ECO:0000256" key="6">
    <source>
        <dbReference type="SAM" id="Coils"/>
    </source>
</evidence>
<evidence type="ECO:0000259" key="8">
    <source>
        <dbReference type="PROSITE" id="PS51382"/>
    </source>
</evidence>
<feature type="transmembrane region" description="Helical" evidence="7">
    <location>
        <begin position="551"/>
        <end position="570"/>
    </location>
</feature>
<dbReference type="InterPro" id="IPR004331">
    <property type="entry name" value="SPX_dom"/>
</dbReference>
<evidence type="ECO:0000256" key="2">
    <source>
        <dbReference type="ARBA" id="ARBA00022448"/>
    </source>
</evidence>
<evidence type="ECO:0000256" key="1">
    <source>
        <dbReference type="ARBA" id="ARBA00004141"/>
    </source>
</evidence>
<evidence type="ECO:0000256" key="3">
    <source>
        <dbReference type="ARBA" id="ARBA00022692"/>
    </source>
</evidence>
<reference evidence="9 10" key="1">
    <citation type="submission" date="2024-04" db="EMBL/GenBank/DDBJ databases">
        <title>Tritrichomonas musculus Genome.</title>
        <authorList>
            <person name="Alves-Ferreira E."/>
            <person name="Grigg M."/>
            <person name="Lorenzi H."/>
            <person name="Galac M."/>
        </authorList>
    </citation>
    <scope>NUCLEOTIDE SEQUENCE [LARGE SCALE GENOMIC DNA]</scope>
    <source>
        <strain evidence="9 10">EAF2021</strain>
    </source>
</reference>
<evidence type="ECO:0000313" key="10">
    <source>
        <dbReference type="Proteomes" id="UP001470230"/>
    </source>
</evidence>
<comment type="subcellular location">
    <subcellularLocation>
        <location evidence="1">Membrane</location>
        <topology evidence="1">Multi-pass membrane protein</topology>
    </subcellularLocation>
</comment>
<keyword evidence="10" id="KW-1185">Reference proteome</keyword>
<gene>
    <name evidence="9" type="ORF">M9Y10_008614</name>
</gene>
<feature type="transmembrane region" description="Helical" evidence="7">
    <location>
        <begin position="494"/>
        <end position="515"/>
    </location>
</feature>
<dbReference type="InterPro" id="IPR004680">
    <property type="entry name" value="Cit_transptr-like_dom"/>
</dbReference>
<feature type="transmembrane region" description="Helical" evidence="7">
    <location>
        <begin position="361"/>
        <end position="391"/>
    </location>
</feature>
<sequence length="704" mass="78938">MKFGKQLQFIAVKEWFDKYIPYNEYKKLIKQLQFRLQETKEMASTEEEVENVIDKCVDDFLNKVTQSINQATSFYLEEYLEVQSQIESIKMDLNEALENQENTEELEKNLRNKVFTQMLTVYELRTFLEVNKTGGQKIVKKFAKQLKLPYVVDQYAETETELFGNLPIIRHLVRELEDLYVTVVREVSPSKTKESRPDIILQLHTQVENSLMWKQSTFIAKFDAVTFRHNELLLKPAPLKVTPIVIALILLIACQIKQFSKGFDMKAQRCLGIVAFCSVMWATSAVPLWLTSFCVPFLGVVCKVLPYDFESVGKIIEQSTMSPTVYLTIGGFTIAAALRETEMDKRLATVVLRKASSNRRVFLLVLIILNAFIAMWISNITSTMIVVTLVAPTLQQIPTETKYAKAVIFAIAVGGNLGGMMTPLSSPQNAVTVESVASAALEYGVDAEISFVEFFATALPFSLFCCFISWLILMLRFKMDIDEVPPVPPAKTDFGWRQIFVSVVSIGTIAVWISLPFGGNKVFSDFGIVGFIPVMLFYGSTILPPVRLADLPWNIIFLLLGGNALCKVVTESGLMQVASDLMTSLLGKQSLWVSILVVNLCVIFIDFFLTHTVSSMITLPLVCRFSALSGHLELYAMSTCMTTTASQILPVSSFPNMCCSSLQDDSGKNYITSREMIVWGIMVTIACVVSVMSVYYGIGLLYGM</sequence>
<feature type="transmembrane region" description="Helical" evidence="7">
    <location>
        <begin position="521"/>
        <end position="539"/>
    </location>
</feature>
<proteinExistence type="predicted"/>
<feature type="transmembrane region" description="Helical" evidence="7">
    <location>
        <begin position="590"/>
        <end position="609"/>
    </location>
</feature>
<keyword evidence="3 7" id="KW-0812">Transmembrane</keyword>
<keyword evidence="2" id="KW-0813">Transport</keyword>
<evidence type="ECO:0000256" key="5">
    <source>
        <dbReference type="ARBA" id="ARBA00023136"/>
    </source>
</evidence>
<name>A0ABR2J0F4_9EUKA</name>
<feature type="coiled-coil region" evidence="6">
    <location>
        <begin position="22"/>
        <end position="55"/>
    </location>
</feature>
<accession>A0ABR2J0F4</accession>
<dbReference type="CDD" id="cd14447">
    <property type="entry name" value="SPX"/>
    <property type="match status" value="1"/>
</dbReference>
<comment type="caution">
    <text evidence="9">The sequence shown here is derived from an EMBL/GenBank/DDBJ whole genome shotgun (WGS) entry which is preliminary data.</text>
</comment>
<dbReference type="Proteomes" id="UP001470230">
    <property type="component" value="Unassembled WGS sequence"/>
</dbReference>
<keyword evidence="4 7" id="KW-1133">Transmembrane helix</keyword>
<keyword evidence="5 7" id="KW-0472">Membrane</keyword>
<feature type="transmembrane region" description="Helical" evidence="7">
    <location>
        <begin position="454"/>
        <end position="473"/>
    </location>
</feature>
<dbReference type="PANTHER" id="PTHR10283">
    <property type="entry name" value="SOLUTE CARRIER FAMILY 13 MEMBER"/>
    <property type="match status" value="1"/>
</dbReference>
<feature type="transmembrane region" description="Helical" evidence="7">
    <location>
        <begin position="241"/>
        <end position="259"/>
    </location>
</feature>
<protein>
    <submittedName>
        <fullName evidence="9">Low-affinity phosphate transporter</fullName>
    </submittedName>
</protein>
<organism evidence="9 10">
    <name type="scientific">Tritrichomonas musculus</name>
    <dbReference type="NCBI Taxonomy" id="1915356"/>
    <lineage>
        <taxon>Eukaryota</taxon>
        <taxon>Metamonada</taxon>
        <taxon>Parabasalia</taxon>
        <taxon>Tritrichomonadida</taxon>
        <taxon>Tritrichomonadidae</taxon>
        <taxon>Tritrichomonas</taxon>
    </lineage>
</organism>
<dbReference type="EMBL" id="JAPFFF010000014">
    <property type="protein sequence ID" value="KAK8870727.1"/>
    <property type="molecule type" value="Genomic_DNA"/>
</dbReference>
<feature type="coiled-coil region" evidence="6">
    <location>
        <begin position="79"/>
        <end position="113"/>
    </location>
</feature>
<feature type="domain" description="SPX" evidence="8">
    <location>
        <begin position="1"/>
        <end position="156"/>
    </location>
</feature>